<accession>A0A7R8ZTE9</accession>
<dbReference type="EMBL" id="OB663279">
    <property type="protein sequence ID" value="CAD7231199.1"/>
    <property type="molecule type" value="Genomic_DNA"/>
</dbReference>
<evidence type="ECO:0000313" key="1">
    <source>
        <dbReference type="EMBL" id="CAD7231199.1"/>
    </source>
</evidence>
<organism evidence="1">
    <name type="scientific">Cyprideis torosa</name>
    <dbReference type="NCBI Taxonomy" id="163714"/>
    <lineage>
        <taxon>Eukaryota</taxon>
        <taxon>Metazoa</taxon>
        <taxon>Ecdysozoa</taxon>
        <taxon>Arthropoda</taxon>
        <taxon>Crustacea</taxon>
        <taxon>Oligostraca</taxon>
        <taxon>Ostracoda</taxon>
        <taxon>Podocopa</taxon>
        <taxon>Podocopida</taxon>
        <taxon>Cytherocopina</taxon>
        <taxon>Cytheroidea</taxon>
        <taxon>Cytherideidae</taxon>
        <taxon>Cyprideis</taxon>
    </lineage>
</organism>
<dbReference type="AlphaFoldDB" id="A0A7R8ZTE9"/>
<gene>
    <name evidence="1" type="ORF">CTOB1V02_LOCUS9051</name>
</gene>
<reference evidence="1" key="1">
    <citation type="submission" date="2020-11" db="EMBL/GenBank/DDBJ databases">
        <authorList>
            <person name="Tran Van P."/>
        </authorList>
    </citation>
    <scope>NUCLEOTIDE SEQUENCE</scope>
</reference>
<protein>
    <submittedName>
        <fullName evidence="1">Uncharacterized protein</fullName>
    </submittedName>
</protein>
<proteinExistence type="predicted"/>
<sequence>MISTQGIVASNLPWFLVFLLNSVKHEIRLLEGNCSVFKWLSLDTSESSGISAFIPRLILVLSVSLICIALALTLNQSHHDHQQILLLEHARISENPGSIPDQNLEQVRSSILYSFYRHFMDEPSLLQQTIENAALVLLPLIFLVVLWLLIHLISFFYVIFTTDVSLFDVCPYSVNQNIKFLDIFFHMTTVATEDYMAKVLLNYLHKSWNEKGVKHAIVEGALTFCSAALYVSSLVLLNLLRWAVETYWFCRIIECELLRITSAPRPDLQNRGDATRRSRAGSRVHQDHFIGAAPAVKASGKAQTRLNLSQRYRKLENLCQDIRQLKHRLSA</sequence>
<name>A0A7R8ZTE9_9CRUS</name>